<feature type="transmembrane region" description="Helical" evidence="14">
    <location>
        <begin position="215"/>
        <end position="238"/>
    </location>
</feature>
<name>A0A2A9M4G5_BESBE</name>
<dbReference type="STRING" id="94643.A0A2A9M4G5"/>
<feature type="transmembrane region" description="Helical" evidence="14">
    <location>
        <begin position="184"/>
        <end position="209"/>
    </location>
</feature>
<dbReference type="PROSITE" id="PS51003">
    <property type="entry name" value="CYTB_CTER"/>
    <property type="match status" value="1"/>
</dbReference>
<feature type="transmembrane region" description="Helical" evidence="14">
    <location>
        <begin position="154"/>
        <end position="172"/>
    </location>
</feature>
<dbReference type="PROSITE" id="PS51002">
    <property type="entry name" value="CYTB_NTER"/>
    <property type="match status" value="1"/>
</dbReference>
<proteinExistence type="predicted"/>
<dbReference type="PANTHER" id="PTHR19271:SF16">
    <property type="entry name" value="CYTOCHROME B"/>
    <property type="match status" value="1"/>
</dbReference>
<reference evidence="17 18" key="1">
    <citation type="submission" date="2017-09" db="EMBL/GenBank/DDBJ databases">
        <title>Genome sequencing of Besnoitia besnoiti strain Bb-Ger1.</title>
        <authorList>
            <person name="Schares G."/>
            <person name="Venepally P."/>
            <person name="Lorenzi H.A."/>
        </authorList>
    </citation>
    <scope>NUCLEOTIDE SEQUENCE [LARGE SCALE GENOMIC DNA]</scope>
    <source>
        <strain evidence="17 18">Bb-Ger1</strain>
    </source>
</reference>
<dbReference type="GO" id="GO:0005743">
    <property type="term" value="C:mitochondrial inner membrane"/>
    <property type="evidence" value="ECO:0007669"/>
    <property type="project" value="UniProtKB-SubCell"/>
</dbReference>
<keyword evidence="6 14" id="KW-0812">Transmembrane</keyword>
<dbReference type="Proteomes" id="UP000224006">
    <property type="component" value="Unassembled WGS sequence"/>
</dbReference>
<dbReference type="GO" id="GO:0006122">
    <property type="term" value="P:mitochondrial electron transport, ubiquinol to cytochrome c"/>
    <property type="evidence" value="ECO:0007669"/>
    <property type="project" value="TreeGrafter"/>
</dbReference>
<comment type="caution">
    <text evidence="17">The sequence shown here is derived from an EMBL/GenBank/DDBJ whole genome shotgun (WGS) entry which is preliminary data.</text>
</comment>
<feature type="transmembrane region" description="Helical" evidence="14">
    <location>
        <begin position="106"/>
        <end position="128"/>
    </location>
</feature>
<accession>A0A2A9M4G5</accession>
<keyword evidence="8" id="KW-0999">Mitochondrion inner membrane</keyword>
<dbReference type="CDD" id="cd00284">
    <property type="entry name" value="Cytochrome_b_N"/>
    <property type="match status" value="1"/>
</dbReference>
<keyword evidence="10 14" id="KW-1133">Transmembrane helix</keyword>
<dbReference type="KEGG" id="bbes:BESB_085910"/>
<evidence type="ECO:0000256" key="10">
    <source>
        <dbReference type="ARBA" id="ARBA00022989"/>
    </source>
</evidence>
<feature type="transmembrane region" description="Helical" evidence="14">
    <location>
        <begin position="303"/>
        <end position="322"/>
    </location>
</feature>
<dbReference type="GO" id="GO:0008121">
    <property type="term" value="F:quinol-cytochrome-c reductase activity"/>
    <property type="evidence" value="ECO:0007669"/>
    <property type="project" value="TreeGrafter"/>
</dbReference>
<dbReference type="RefSeq" id="XP_029214806.1">
    <property type="nucleotide sequence ID" value="XM_029366924.1"/>
</dbReference>
<feature type="domain" description="Cytochrome b/b6 N-terminal region profile" evidence="15">
    <location>
        <begin position="74"/>
        <end position="281"/>
    </location>
</feature>
<evidence type="ECO:0000256" key="6">
    <source>
        <dbReference type="ARBA" id="ARBA00022692"/>
    </source>
</evidence>
<feature type="transmembrane region" description="Helical" evidence="14">
    <location>
        <begin position="250"/>
        <end position="271"/>
    </location>
</feature>
<evidence type="ECO:0000256" key="1">
    <source>
        <dbReference type="ARBA" id="ARBA00004448"/>
    </source>
</evidence>
<dbReference type="Gene3D" id="1.20.810.10">
    <property type="entry name" value="Cytochrome Bc1 Complex, Chain C"/>
    <property type="match status" value="1"/>
</dbReference>
<keyword evidence="7" id="KW-0479">Metal-binding</keyword>
<comment type="subcellular location">
    <subcellularLocation>
        <location evidence="1">Mitochondrion inner membrane</location>
        <topology evidence="1">Multi-pass membrane protein</topology>
    </subcellularLocation>
</comment>
<dbReference type="Pfam" id="PF00033">
    <property type="entry name" value="Cytochrome_B"/>
    <property type="match status" value="1"/>
</dbReference>
<dbReference type="InterPro" id="IPR005798">
    <property type="entry name" value="Cyt_b/b6_C"/>
</dbReference>
<dbReference type="Pfam" id="PF00032">
    <property type="entry name" value="Cytochrom_B_C"/>
    <property type="match status" value="1"/>
</dbReference>
<evidence type="ECO:0000256" key="8">
    <source>
        <dbReference type="ARBA" id="ARBA00022792"/>
    </source>
</evidence>
<dbReference type="InterPro" id="IPR048259">
    <property type="entry name" value="Cytochrome_b_N_euk/bac"/>
</dbReference>
<organism evidence="17 18">
    <name type="scientific">Besnoitia besnoiti</name>
    <name type="common">Apicomplexan protozoan</name>
    <dbReference type="NCBI Taxonomy" id="94643"/>
    <lineage>
        <taxon>Eukaryota</taxon>
        <taxon>Sar</taxon>
        <taxon>Alveolata</taxon>
        <taxon>Apicomplexa</taxon>
        <taxon>Conoidasida</taxon>
        <taxon>Coccidia</taxon>
        <taxon>Eucoccidiorida</taxon>
        <taxon>Eimeriorina</taxon>
        <taxon>Sarcocystidae</taxon>
        <taxon>Besnoitia</taxon>
    </lineage>
</organism>
<keyword evidence="12" id="KW-0496">Mitochondrion</keyword>
<dbReference type="InterPro" id="IPR036150">
    <property type="entry name" value="Cyt_b/b6_C_sf"/>
</dbReference>
<evidence type="ECO:0000256" key="4">
    <source>
        <dbReference type="ARBA" id="ARBA00022617"/>
    </source>
</evidence>
<evidence type="ECO:0000259" key="16">
    <source>
        <dbReference type="PROSITE" id="PS51003"/>
    </source>
</evidence>
<dbReference type="VEuPathDB" id="ToxoDB:BESB_085910"/>
<evidence type="ECO:0000256" key="12">
    <source>
        <dbReference type="ARBA" id="ARBA00023128"/>
    </source>
</evidence>
<keyword evidence="5" id="KW-0679">Respiratory chain</keyword>
<evidence type="ECO:0000256" key="11">
    <source>
        <dbReference type="ARBA" id="ARBA00023004"/>
    </source>
</evidence>
<dbReference type="InterPro" id="IPR016174">
    <property type="entry name" value="Di-haem_cyt_TM"/>
</dbReference>
<keyword evidence="9" id="KW-0249">Electron transport</keyword>
<sequence>MFAWKLEDGIVIKRQVVLDTESMSVNIGCHHGYSYGTYIKSTVRFEICYVTSGVFKTSLHALILICSYLTKFYCASMVSRTHQISMSLFRAHLVFYRCALNLNSSYNFGFLVAITFVLQIITGITLAFRYTSEASCAFASVQHLVREVAAGWEFRMLHATTASFVFLCILIHMSRGMYNSSYSYLTTAWMSGLVLYLLTIATAFLGYVLPWGQMSFWGATVITNLLSPIPYLVPWLLGGYYVSDVTLKRFFVLHFILPFVGCILIVLHIFYLHLNGSSNPAGIDSALKVAFYPHMLMTDAKCLSYLIGLIFLQTAFGLIELSHPDNSIPVNRFVTPLHIVPEWYFLAYYAVLKVIPSKTGGLLVFYVLSH</sequence>
<dbReference type="InterPro" id="IPR027387">
    <property type="entry name" value="Cytb/b6-like_sf"/>
</dbReference>
<gene>
    <name evidence="17" type="ORF">BESB_085910</name>
</gene>
<dbReference type="PANTHER" id="PTHR19271">
    <property type="entry name" value="CYTOCHROME B"/>
    <property type="match status" value="1"/>
</dbReference>
<dbReference type="SUPFAM" id="SSF81648">
    <property type="entry name" value="a domain/subunit of cytochrome bc1 complex (Ubiquinol-cytochrome c reductase)"/>
    <property type="match status" value="1"/>
</dbReference>
<keyword evidence="11" id="KW-0408">Iron</keyword>
<evidence type="ECO:0000256" key="13">
    <source>
        <dbReference type="ARBA" id="ARBA00023136"/>
    </source>
</evidence>
<dbReference type="GeneID" id="40313517"/>
<evidence type="ECO:0000313" key="17">
    <source>
        <dbReference type="EMBL" id="PFH30796.1"/>
    </source>
</evidence>
<dbReference type="AlphaFoldDB" id="A0A2A9M4G5"/>
<keyword evidence="3" id="KW-0813">Transport</keyword>
<dbReference type="InterPro" id="IPR005797">
    <property type="entry name" value="Cyt_b/b6_N"/>
</dbReference>
<protein>
    <recommendedName>
        <fullName evidence="2">Cytochrome b</fullName>
    </recommendedName>
</protein>
<feature type="transmembrane region" description="Helical" evidence="14">
    <location>
        <begin position="343"/>
        <end position="368"/>
    </location>
</feature>
<evidence type="ECO:0000259" key="15">
    <source>
        <dbReference type="PROSITE" id="PS51002"/>
    </source>
</evidence>
<dbReference type="GO" id="GO:0016491">
    <property type="term" value="F:oxidoreductase activity"/>
    <property type="evidence" value="ECO:0007669"/>
    <property type="project" value="UniProtKB-UniRule"/>
</dbReference>
<keyword evidence="18" id="KW-1185">Reference proteome</keyword>
<feature type="domain" description="Cytochrome b/b6 C-terminal region profile" evidence="16">
    <location>
        <begin position="281"/>
        <end position="370"/>
    </location>
</feature>
<evidence type="ECO:0000256" key="14">
    <source>
        <dbReference type="SAM" id="Phobius"/>
    </source>
</evidence>
<evidence type="ECO:0000256" key="5">
    <source>
        <dbReference type="ARBA" id="ARBA00022660"/>
    </source>
</evidence>
<evidence type="ECO:0000313" key="18">
    <source>
        <dbReference type="Proteomes" id="UP000224006"/>
    </source>
</evidence>
<dbReference type="GO" id="GO:0046872">
    <property type="term" value="F:metal ion binding"/>
    <property type="evidence" value="ECO:0007669"/>
    <property type="project" value="UniProtKB-KW"/>
</dbReference>
<dbReference type="EMBL" id="NWUJ01000078">
    <property type="protein sequence ID" value="PFH30796.1"/>
    <property type="molecule type" value="Genomic_DNA"/>
</dbReference>
<keyword evidence="4" id="KW-0349">Heme</keyword>
<evidence type="ECO:0000256" key="9">
    <source>
        <dbReference type="ARBA" id="ARBA00022982"/>
    </source>
</evidence>
<evidence type="ECO:0000256" key="3">
    <source>
        <dbReference type="ARBA" id="ARBA00022448"/>
    </source>
</evidence>
<evidence type="ECO:0000256" key="2">
    <source>
        <dbReference type="ARBA" id="ARBA00013531"/>
    </source>
</evidence>
<dbReference type="SUPFAM" id="SSF81342">
    <property type="entry name" value="Transmembrane di-heme cytochromes"/>
    <property type="match status" value="1"/>
</dbReference>
<keyword evidence="13 14" id="KW-0472">Membrane</keyword>
<evidence type="ECO:0000256" key="7">
    <source>
        <dbReference type="ARBA" id="ARBA00022723"/>
    </source>
</evidence>
<dbReference type="OrthoDB" id="1917301at2759"/>